<proteinExistence type="predicted"/>
<gene>
    <name evidence="2" type="ORF">GCM10007977_028680</name>
</gene>
<evidence type="ECO:0000256" key="1">
    <source>
        <dbReference type="SAM" id="SignalP"/>
    </source>
</evidence>
<dbReference type="Proteomes" id="UP000642070">
    <property type="component" value="Unassembled WGS sequence"/>
</dbReference>
<organism evidence="2 3">
    <name type="scientific">Dactylosporangium sucinum</name>
    <dbReference type="NCBI Taxonomy" id="1424081"/>
    <lineage>
        <taxon>Bacteria</taxon>
        <taxon>Bacillati</taxon>
        <taxon>Actinomycetota</taxon>
        <taxon>Actinomycetes</taxon>
        <taxon>Micromonosporales</taxon>
        <taxon>Micromonosporaceae</taxon>
        <taxon>Dactylosporangium</taxon>
    </lineage>
</organism>
<evidence type="ECO:0000313" key="2">
    <source>
        <dbReference type="EMBL" id="GGM25777.1"/>
    </source>
</evidence>
<evidence type="ECO:0000313" key="3">
    <source>
        <dbReference type="Proteomes" id="UP000642070"/>
    </source>
</evidence>
<feature type="chain" id="PRO_5039543324" description="Peptidase inhibitor family I36" evidence="1">
    <location>
        <begin position="25"/>
        <end position="185"/>
    </location>
</feature>
<protein>
    <recommendedName>
        <fullName evidence="4">Peptidase inhibitor family I36</fullName>
    </recommendedName>
</protein>
<dbReference type="RefSeq" id="WP_190250300.1">
    <property type="nucleotide sequence ID" value="NZ_BMPI01000012.1"/>
</dbReference>
<keyword evidence="3" id="KW-1185">Reference proteome</keyword>
<name>A0A917TKF4_9ACTN</name>
<keyword evidence="1" id="KW-0732">Signal</keyword>
<reference evidence="2" key="2">
    <citation type="submission" date="2020-09" db="EMBL/GenBank/DDBJ databases">
        <authorList>
            <person name="Sun Q."/>
            <person name="Ohkuma M."/>
        </authorList>
    </citation>
    <scope>NUCLEOTIDE SEQUENCE</scope>
    <source>
        <strain evidence="2">JCM 19831</strain>
    </source>
</reference>
<accession>A0A917TKF4</accession>
<dbReference type="Pfam" id="PF03995">
    <property type="entry name" value="Inhibitor_I36"/>
    <property type="match status" value="1"/>
</dbReference>
<sequence length="185" mass="19722">MNLGRVIRIVTAMGTALIAASAMAATPASASASNSPVAESSLLTRQARSDAELREQIALQLKIAPGGKQTSRNEVSYDNGKFVVTYALPGTLAITGAADCPSGWFCFYEDINFGYPRGKLSDCGTQYLGAYGWNNRTSSVHNSTDSTIFYTSLGGETLIRNYAGEAIAWVGANANDRAQYVNRQC</sequence>
<dbReference type="AlphaFoldDB" id="A0A917TKF4"/>
<dbReference type="EMBL" id="BMPI01000012">
    <property type="protein sequence ID" value="GGM25777.1"/>
    <property type="molecule type" value="Genomic_DNA"/>
</dbReference>
<dbReference type="Gene3D" id="2.60.20.10">
    <property type="entry name" value="Crystallins"/>
    <property type="match status" value="1"/>
</dbReference>
<reference evidence="2" key="1">
    <citation type="journal article" date="2014" name="Int. J. Syst. Evol. Microbiol.">
        <title>Complete genome sequence of Corynebacterium casei LMG S-19264T (=DSM 44701T), isolated from a smear-ripened cheese.</title>
        <authorList>
            <consortium name="US DOE Joint Genome Institute (JGI-PGF)"/>
            <person name="Walter F."/>
            <person name="Albersmeier A."/>
            <person name="Kalinowski J."/>
            <person name="Ruckert C."/>
        </authorList>
    </citation>
    <scope>NUCLEOTIDE SEQUENCE</scope>
    <source>
        <strain evidence="2">JCM 19831</strain>
    </source>
</reference>
<feature type="signal peptide" evidence="1">
    <location>
        <begin position="1"/>
        <end position="24"/>
    </location>
</feature>
<evidence type="ECO:0008006" key="4">
    <source>
        <dbReference type="Google" id="ProtNLM"/>
    </source>
</evidence>
<comment type="caution">
    <text evidence="2">The sequence shown here is derived from an EMBL/GenBank/DDBJ whole genome shotgun (WGS) entry which is preliminary data.</text>
</comment>